<name>A0A6I6JE82_9BACT</name>
<dbReference type="KEGG" id="psel:GM415_10040"/>
<keyword evidence="2" id="KW-1185">Reference proteome</keyword>
<protein>
    <submittedName>
        <fullName evidence="1">Uncharacterized protein</fullName>
    </submittedName>
</protein>
<dbReference type="InterPro" id="IPR012347">
    <property type="entry name" value="Ferritin-like"/>
</dbReference>
<dbReference type="RefSeq" id="WP_158947764.1">
    <property type="nucleotide sequence ID" value="NZ_CP046400.1"/>
</dbReference>
<evidence type="ECO:0000313" key="1">
    <source>
        <dbReference type="EMBL" id="QGY40451.1"/>
    </source>
</evidence>
<reference evidence="1 2" key="1">
    <citation type="submission" date="2019-11" db="EMBL/GenBank/DDBJ databases">
        <authorList>
            <person name="Zheng R.K."/>
            <person name="Sun C.M."/>
        </authorList>
    </citation>
    <scope>NUCLEOTIDE SEQUENCE [LARGE SCALE GENOMIC DNA]</scope>
    <source>
        <strain evidence="1 2">SRB007</strain>
    </source>
</reference>
<gene>
    <name evidence="1" type="ORF">GM415_10040</name>
</gene>
<proteinExistence type="predicted"/>
<dbReference type="Proteomes" id="UP000428328">
    <property type="component" value="Chromosome"/>
</dbReference>
<sequence>MTNVQTARDVIDQVKAFHRKLGDLYQGLSDTVEKERVKILLEYMSRHHDNLAYIMDEYEEGLTEKVLNTWFMYVHEECDLSPFFDANLGPDTTAQEAILVALDLDKCLMETYEAMLAQEVPDEVSEVFERLLEFEKKEKIKLAKTSLMIEDM</sequence>
<accession>A0A6I6JE82</accession>
<dbReference type="EMBL" id="CP046400">
    <property type="protein sequence ID" value="QGY40451.1"/>
    <property type="molecule type" value="Genomic_DNA"/>
</dbReference>
<organism evidence="1 2">
    <name type="scientific">Pseudodesulfovibrio cashew</name>
    <dbReference type="NCBI Taxonomy" id="2678688"/>
    <lineage>
        <taxon>Bacteria</taxon>
        <taxon>Pseudomonadati</taxon>
        <taxon>Thermodesulfobacteriota</taxon>
        <taxon>Desulfovibrionia</taxon>
        <taxon>Desulfovibrionales</taxon>
        <taxon>Desulfovibrionaceae</taxon>
    </lineage>
</organism>
<evidence type="ECO:0000313" key="2">
    <source>
        <dbReference type="Proteomes" id="UP000428328"/>
    </source>
</evidence>
<dbReference type="AlphaFoldDB" id="A0A6I6JE82"/>
<dbReference type="Gene3D" id="1.20.1260.10">
    <property type="match status" value="1"/>
</dbReference>